<dbReference type="SUPFAM" id="SSF52540">
    <property type="entry name" value="P-loop containing nucleoside triphosphate hydrolases"/>
    <property type="match status" value="1"/>
</dbReference>
<protein>
    <recommendedName>
        <fullName evidence="4">ABC transporter domain-containing protein</fullName>
    </recommendedName>
</protein>
<dbReference type="InterPro" id="IPR027417">
    <property type="entry name" value="P-loop_NTPase"/>
</dbReference>
<organism evidence="5 6">
    <name type="scientific">Paenibacillus crassostreae</name>
    <dbReference type="NCBI Taxonomy" id="1763538"/>
    <lineage>
        <taxon>Bacteria</taxon>
        <taxon>Bacillati</taxon>
        <taxon>Bacillota</taxon>
        <taxon>Bacilli</taxon>
        <taxon>Bacillales</taxon>
        <taxon>Paenibacillaceae</taxon>
        <taxon>Paenibacillus</taxon>
    </lineage>
</organism>
<dbReference type="GO" id="GO:0016887">
    <property type="term" value="F:ATP hydrolysis activity"/>
    <property type="evidence" value="ECO:0007669"/>
    <property type="project" value="InterPro"/>
</dbReference>
<dbReference type="GO" id="GO:0005524">
    <property type="term" value="F:ATP binding"/>
    <property type="evidence" value="ECO:0007669"/>
    <property type="project" value="UniProtKB-KW"/>
</dbReference>
<proteinExistence type="predicted"/>
<dbReference type="PROSITE" id="PS50893">
    <property type="entry name" value="ABC_TRANSPORTER_2"/>
    <property type="match status" value="1"/>
</dbReference>
<evidence type="ECO:0000256" key="1">
    <source>
        <dbReference type="ARBA" id="ARBA00022448"/>
    </source>
</evidence>
<dbReference type="Proteomes" id="UP000077134">
    <property type="component" value="Unassembled WGS sequence"/>
</dbReference>
<reference evidence="5 6" key="1">
    <citation type="submission" date="2016-02" db="EMBL/GenBank/DDBJ databases">
        <title>Paenibacillus sp. LPB0068, isolated from Crassostrea gigas.</title>
        <authorList>
            <person name="Shin S.-K."/>
            <person name="Yi H."/>
        </authorList>
    </citation>
    <scope>NUCLEOTIDE SEQUENCE [LARGE SCALE GENOMIC DNA]</scope>
    <source>
        <strain evidence="5 6">LPB0068</strain>
    </source>
</reference>
<dbReference type="PANTHER" id="PTHR43776:SF8">
    <property type="entry name" value="ABC TRANSPORTER, ATP-BINDING PROTEIN"/>
    <property type="match status" value="1"/>
</dbReference>
<dbReference type="PANTHER" id="PTHR43776">
    <property type="entry name" value="TRANSPORT ATP-BINDING PROTEIN"/>
    <property type="match status" value="1"/>
</dbReference>
<dbReference type="STRING" id="1763538.LPB68_01700"/>
<evidence type="ECO:0000256" key="2">
    <source>
        <dbReference type="ARBA" id="ARBA00022741"/>
    </source>
</evidence>
<keyword evidence="2" id="KW-0547">Nucleotide-binding</keyword>
<keyword evidence="6" id="KW-1185">Reference proteome</keyword>
<dbReference type="SMART" id="SM00382">
    <property type="entry name" value="AAA"/>
    <property type="match status" value="1"/>
</dbReference>
<gene>
    <name evidence="5" type="ORF">PNBC_12255</name>
</gene>
<sequence>MLEIKKLSKRIGKTLILERIDLTVQAGRSLAIVGESGSGKSTLAKLIMALERPTSGQILLDGIPAPTNKTSDFRSWYRQIQFVFQNTTASLDPRMTISQSIEEPLCHFTKLNKSERKELVIEYATKVGLPLTLLNAAPSHLSGGQYQRACIAKALIVKPKVLVCDEIVSNLDMIHQHTIIELLQQLKAEQQLSLIFITHDLSLVANLCEDILVMKDGRMVEIFDSDFIQTGSHHPYTESLLHAVEILRRNWIAL</sequence>
<dbReference type="GO" id="GO:0055085">
    <property type="term" value="P:transmembrane transport"/>
    <property type="evidence" value="ECO:0007669"/>
    <property type="project" value="UniProtKB-ARBA"/>
</dbReference>
<accession>A0A167DUN5</accession>
<dbReference type="AlphaFoldDB" id="A0A167DUN5"/>
<dbReference type="OrthoDB" id="9802264at2"/>
<dbReference type="InterPro" id="IPR003439">
    <property type="entry name" value="ABC_transporter-like_ATP-bd"/>
</dbReference>
<feature type="domain" description="ABC transporter" evidence="4">
    <location>
        <begin position="2"/>
        <end position="241"/>
    </location>
</feature>
<dbReference type="RefSeq" id="WP_157756194.1">
    <property type="nucleotide sequence ID" value="NZ_CP017770.1"/>
</dbReference>
<dbReference type="CDD" id="cd03257">
    <property type="entry name" value="ABC_NikE_OppD_transporters"/>
    <property type="match status" value="1"/>
</dbReference>
<dbReference type="InterPro" id="IPR003593">
    <property type="entry name" value="AAA+_ATPase"/>
</dbReference>
<name>A0A167DUN5_9BACL</name>
<keyword evidence="3" id="KW-0067">ATP-binding</keyword>
<comment type="caution">
    <text evidence="5">The sequence shown here is derived from an EMBL/GenBank/DDBJ whole genome shotgun (WGS) entry which is preliminary data.</text>
</comment>
<evidence type="ECO:0000256" key="3">
    <source>
        <dbReference type="ARBA" id="ARBA00022840"/>
    </source>
</evidence>
<dbReference type="Pfam" id="PF00005">
    <property type="entry name" value="ABC_tran"/>
    <property type="match status" value="1"/>
</dbReference>
<dbReference type="EMBL" id="LSFN01000014">
    <property type="protein sequence ID" value="OAB74797.1"/>
    <property type="molecule type" value="Genomic_DNA"/>
</dbReference>
<dbReference type="InterPro" id="IPR050319">
    <property type="entry name" value="ABC_transp_ATP-bind"/>
</dbReference>
<evidence type="ECO:0000313" key="6">
    <source>
        <dbReference type="Proteomes" id="UP000077134"/>
    </source>
</evidence>
<dbReference type="Gene3D" id="3.40.50.300">
    <property type="entry name" value="P-loop containing nucleotide triphosphate hydrolases"/>
    <property type="match status" value="1"/>
</dbReference>
<evidence type="ECO:0000313" key="5">
    <source>
        <dbReference type="EMBL" id="OAB74797.1"/>
    </source>
</evidence>
<evidence type="ECO:0000259" key="4">
    <source>
        <dbReference type="PROSITE" id="PS50893"/>
    </source>
</evidence>
<keyword evidence="1" id="KW-0813">Transport</keyword>